<dbReference type="PROSITE" id="PS00893">
    <property type="entry name" value="NUDIX_BOX"/>
    <property type="match status" value="1"/>
</dbReference>
<dbReference type="Pfam" id="PF00293">
    <property type="entry name" value="NUDIX"/>
    <property type="match status" value="1"/>
</dbReference>
<dbReference type="SUPFAM" id="SSF55811">
    <property type="entry name" value="Nudix"/>
    <property type="match status" value="1"/>
</dbReference>
<dbReference type="PANTHER" id="PTHR43736">
    <property type="entry name" value="ADP-RIBOSE PYROPHOSPHATASE"/>
    <property type="match status" value="1"/>
</dbReference>
<keyword evidence="1" id="KW-0378">Hydrolase</keyword>
<reference evidence="3" key="1">
    <citation type="submission" date="2018-06" db="EMBL/GenBank/DDBJ databases">
        <authorList>
            <person name="Zhirakovskaya E."/>
        </authorList>
    </citation>
    <scope>NUCLEOTIDE SEQUENCE</scope>
</reference>
<gene>
    <name evidence="3" type="ORF">MNBD_ACTINO01-878</name>
</gene>
<dbReference type="EMBL" id="UOEI01000424">
    <property type="protein sequence ID" value="VAW05290.1"/>
    <property type="molecule type" value="Genomic_DNA"/>
</dbReference>
<sequence length="173" mass="19175">MTDTHHIHAWPGEYTYCPHCATKLEPTVIQGTERPQCPACRFIHWRNPGVGAAVVLFDDEDRLLMVRRGPRATRAGYWSIPAGFVDYGEEIRSAAGRELEEETGLIAEVGDVVFVASNFHDPAKLTVGIWFAGTVTGGTLRAGDDADDVGWFNLDDLPPLAFDTDEEFISRLR</sequence>
<dbReference type="InterPro" id="IPR015797">
    <property type="entry name" value="NUDIX_hydrolase-like_dom_sf"/>
</dbReference>
<evidence type="ECO:0000259" key="2">
    <source>
        <dbReference type="PROSITE" id="PS51462"/>
    </source>
</evidence>
<dbReference type="Gene3D" id="3.90.79.10">
    <property type="entry name" value="Nucleoside Triphosphate Pyrophosphohydrolase"/>
    <property type="match status" value="1"/>
</dbReference>
<dbReference type="PANTHER" id="PTHR43736:SF1">
    <property type="entry name" value="DIHYDRONEOPTERIN TRIPHOSPHATE DIPHOSPHATASE"/>
    <property type="match status" value="1"/>
</dbReference>
<accession>A0A3B0SLK3</accession>
<dbReference type="AlphaFoldDB" id="A0A3B0SLK3"/>
<feature type="domain" description="Nudix hydrolase" evidence="2">
    <location>
        <begin position="45"/>
        <end position="173"/>
    </location>
</feature>
<dbReference type="InterPro" id="IPR020084">
    <property type="entry name" value="NUDIX_hydrolase_CS"/>
</dbReference>
<proteinExistence type="predicted"/>
<dbReference type="InterPro" id="IPR020476">
    <property type="entry name" value="Nudix_hydrolase"/>
</dbReference>
<dbReference type="GO" id="GO:0016787">
    <property type="term" value="F:hydrolase activity"/>
    <property type="evidence" value="ECO:0007669"/>
    <property type="project" value="UniProtKB-KW"/>
</dbReference>
<dbReference type="PROSITE" id="PS51462">
    <property type="entry name" value="NUDIX"/>
    <property type="match status" value="1"/>
</dbReference>
<evidence type="ECO:0000256" key="1">
    <source>
        <dbReference type="ARBA" id="ARBA00022801"/>
    </source>
</evidence>
<organism evidence="3">
    <name type="scientific">hydrothermal vent metagenome</name>
    <dbReference type="NCBI Taxonomy" id="652676"/>
    <lineage>
        <taxon>unclassified sequences</taxon>
        <taxon>metagenomes</taxon>
        <taxon>ecological metagenomes</taxon>
    </lineage>
</organism>
<dbReference type="PRINTS" id="PR00502">
    <property type="entry name" value="NUDIXFAMILY"/>
</dbReference>
<dbReference type="InterPro" id="IPR000086">
    <property type="entry name" value="NUDIX_hydrolase_dom"/>
</dbReference>
<protein>
    <recommendedName>
        <fullName evidence="2">Nudix hydrolase domain-containing protein</fullName>
    </recommendedName>
</protein>
<evidence type="ECO:0000313" key="3">
    <source>
        <dbReference type="EMBL" id="VAW05290.1"/>
    </source>
</evidence>
<name>A0A3B0SLK3_9ZZZZ</name>